<comment type="caution">
    <text evidence="4">The sequence shown here is derived from an EMBL/GenBank/DDBJ whole genome shotgun (WGS) entry which is preliminary data.</text>
</comment>
<dbReference type="VEuPathDB" id="FungiDB:RhiirFUN_020468"/>
<keyword evidence="5" id="KW-1185">Reference proteome</keyword>
<evidence type="ECO:0000256" key="3">
    <source>
        <dbReference type="SAM" id="MobiDB-lite"/>
    </source>
</evidence>
<proteinExistence type="inferred from homology"/>
<dbReference type="InterPro" id="IPR019398">
    <property type="entry name" value="Pre-rRNA_process_TSR2"/>
</dbReference>
<evidence type="ECO:0000256" key="1">
    <source>
        <dbReference type="ARBA" id="ARBA00006524"/>
    </source>
</evidence>
<dbReference type="Pfam" id="PF10273">
    <property type="entry name" value="WGG"/>
    <property type="match status" value="1"/>
</dbReference>
<dbReference type="VEuPathDB" id="FungiDB:FUN_013005"/>
<feature type="compositionally biased region" description="Low complexity" evidence="3">
    <location>
        <begin position="156"/>
        <end position="166"/>
    </location>
</feature>
<comment type="similarity">
    <text evidence="1">Belongs to the TSR2 family.</text>
</comment>
<feature type="region of interest" description="Disordered" evidence="3">
    <location>
        <begin position="117"/>
        <end position="187"/>
    </location>
</feature>
<keyword evidence="2" id="KW-0698">rRNA processing</keyword>
<name>A0A2I1G6Q6_9GLOM</name>
<dbReference type="AlphaFoldDB" id="A0A2I1G6Q6"/>
<dbReference type="GO" id="GO:0006364">
    <property type="term" value="P:rRNA processing"/>
    <property type="evidence" value="ECO:0007669"/>
    <property type="project" value="UniProtKB-KW"/>
</dbReference>
<accession>A0A2I1G6Q6</accession>
<gene>
    <name evidence="4" type="ORF">RhiirA4_397222</name>
</gene>
<dbReference type="VEuPathDB" id="FungiDB:RhiirA1_413919"/>
<dbReference type="PANTHER" id="PTHR21250">
    <property type="entry name" value="PRE-RRNA-PROCESSING PROTEIN TSR2 HOMOLOG"/>
    <property type="match status" value="1"/>
</dbReference>
<evidence type="ECO:0000256" key="2">
    <source>
        <dbReference type="ARBA" id="ARBA00022552"/>
    </source>
</evidence>
<dbReference type="Proteomes" id="UP000234323">
    <property type="component" value="Unassembled WGS sequence"/>
</dbReference>
<organism evidence="4 5">
    <name type="scientific">Rhizophagus irregularis</name>
    <dbReference type="NCBI Taxonomy" id="588596"/>
    <lineage>
        <taxon>Eukaryota</taxon>
        <taxon>Fungi</taxon>
        <taxon>Fungi incertae sedis</taxon>
        <taxon>Mucoromycota</taxon>
        <taxon>Glomeromycotina</taxon>
        <taxon>Glomeromycetes</taxon>
        <taxon>Glomerales</taxon>
        <taxon>Glomeraceae</taxon>
        <taxon>Rhizophagus</taxon>
    </lineage>
</organism>
<evidence type="ECO:0000313" key="4">
    <source>
        <dbReference type="EMBL" id="PKY42292.1"/>
    </source>
</evidence>
<dbReference type="OrthoDB" id="263560at2759"/>
<dbReference type="EMBL" id="LLXI01000189">
    <property type="protein sequence ID" value="PKY42292.1"/>
    <property type="molecule type" value="Genomic_DNA"/>
</dbReference>
<reference evidence="4 5" key="1">
    <citation type="submission" date="2015-10" db="EMBL/GenBank/DDBJ databases">
        <title>Genome analyses suggest a sexual origin of heterokaryosis in a supposedly ancient asexual fungus.</title>
        <authorList>
            <person name="Ropars J."/>
            <person name="Sedzielewska K."/>
            <person name="Noel J."/>
            <person name="Charron P."/>
            <person name="Farinelli L."/>
            <person name="Marton T."/>
            <person name="Kruger M."/>
            <person name="Pelin A."/>
            <person name="Brachmann A."/>
            <person name="Corradi N."/>
        </authorList>
    </citation>
    <scope>NUCLEOTIDE SEQUENCE [LARGE SCALE GENOMIC DNA]</scope>
    <source>
        <strain evidence="4 5">A4</strain>
    </source>
</reference>
<sequence>MSSREKFTQGVSLLFKTQWTALKLAVDMQWGGHDSEDKRDWLIDVIVDYFNKNGKNTDVDDLETILNQVMTDEFNTLLEDDSAYQISQDLIKIYHECIQGNYSTVDLLQSKQKSVKQNSKKAKNYEDDEDDEDSSDEYDEKSLENGENSTMESDEITSINNSTITTKLSKNKPIIDDDGFTLVTRKR</sequence>
<feature type="compositionally biased region" description="Acidic residues" evidence="3">
    <location>
        <begin position="126"/>
        <end position="139"/>
    </location>
</feature>
<evidence type="ECO:0000313" key="5">
    <source>
        <dbReference type="Proteomes" id="UP000234323"/>
    </source>
</evidence>
<evidence type="ECO:0008006" key="6">
    <source>
        <dbReference type="Google" id="ProtNLM"/>
    </source>
</evidence>
<protein>
    <recommendedName>
        <fullName evidence="6">Pre-rRNA-processing protein TSR2</fullName>
    </recommendedName>
</protein>